<dbReference type="SUPFAM" id="SSF56112">
    <property type="entry name" value="Protein kinase-like (PK-like)"/>
    <property type="match status" value="1"/>
</dbReference>
<protein>
    <recommendedName>
        <fullName evidence="1">CHK kinase-like domain-containing protein</fullName>
    </recommendedName>
</protein>
<sequence>MEIPEIENFENLLFDVIPQNKKIVRCEKSRLSAPGENFASLILGIKVTIQKKENEDLEEETIHSVAKLLPSNNFMKSFMNISHTVRNELAFYQTILPTLRKFQEQQGSNKSLQAFPKFHGGRLSLDQANHTLDNNAVILLENLNEDGYFVMDNYAGFDLEVTKLILSKMAELHSTFLALKETQREVFEEKLMPFFDQFKIFQLDENEGYMTSEIVINAIINTLQEDELCSLYMNKIQQTLETCVHNLGLPKNSPKFQEDVFASLIHSDLWVNNIMVKTYLSKIVDVKILDWQLYEYASVVKDILFFLCSSTQEVVFKNNFDDLFKFYHEELIANLKELKCDTDKFSFNAFQEEMKVVAGESAFFYSMMALPSIFASDGNVWDVHELSKERLLGQVQQISDFCKNRMWLIARKFIQKGWI</sequence>
<dbReference type="Pfam" id="PF02958">
    <property type="entry name" value="EcKL"/>
    <property type="match status" value="1"/>
</dbReference>
<proteinExistence type="predicted"/>
<evidence type="ECO:0000259" key="1">
    <source>
        <dbReference type="SMART" id="SM00587"/>
    </source>
</evidence>
<gene>
    <name evidence="2" type="ORF">Zmor_010110</name>
</gene>
<dbReference type="AlphaFoldDB" id="A0AA38INA7"/>
<accession>A0AA38INA7</accession>
<dbReference type="Proteomes" id="UP001168821">
    <property type="component" value="Unassembled WGS sequence"/>
</dbReference>
<feature type="domain" description="CHK kinase-like" evidence="1">
    <location>
        <begin position="138"/>
        <end position="337"/>
    </location>
</feature>
<name>A0AA38INA7_9CUCU</name>
<keyword evidence="3" id="KW-1185">Reference proteome</keyword>
<dbReference type="EMBL" id="JALNTZ010000003">
    <property type="protein sequence ID" value="KAJ3658368.1"/>
    <property type="molecule type" value="Genomic_DNA"/>
</dbReference>
<dbReference type="Gene3D" id="3.90.1200.10">
    <property type="match status" value="1"/>
</dbReference>
<dbReference type="InterPro" id="IPR011009">
    <property type="entry name" value="Kinase-like_dom_sf"/>
</dbReference>
<dbReference type="InterPro" id="IPR015897">
    <property type="entry name" value="CHK_kinase-like"/>
</dbReference>
<dbReference type="PANTHER" id="PTHR11012:SF55">
    <property type="entry name" value="BHLH DOMAIN-CONTAINING PROTEIN"/>
    <property type="match status" value="1"/>
</dbReference>
<evidence type="ECO:0000313" key="2">
    <source>
        <dbReference type="EMBL" id="KAJ3658368.1"/>
    </source>
</evidence>
<evidence type="ECO:0000313" key="3">
    <source>
        <dbReference type="Proteomes" id="UP001168821"/>
    </source>
</evidence>
<organism evidence="2 3">
    <name type="scientific">Zophobas morio</name>
    <dbReference type="NCBI Taxonomy" id="2755281"/>
    <lineage>
        <taxon>Eukaryota</taxon>
        <taxon>Metazoa</taxon>
        <taxon>Ecdysozoa</taxon>
        <taxon>Arthropoda</taxon>
        <taxon>Hexapoda</taxon>
        <taxon>Insecta</taxon>
        <taxon>Pterygota</taxon>
        <taxon>Neoptera</taxon>
        <taxon>Endopterygota</taxon>
        <taxon>Coleoptera</taxon>
        <taxon>Polyphaga</taxon>
        <taxon>Cucujiformia</taxon>
        <taxon>Tenebrionidae</taxon>
        <taxon>Zophobas</taxon>
    </lineage>
</organism>
<reference evidence="2" key="1">
    <citation type="journal article" date="2023" name="G3 (Bethesda)">
        <title>Whole genome assemblies of Zophobas morio and Tenebrio molitor.</title>
        <authorList>
            <person name="Kaur S."/>
            <person name="Stinson S.A."/>
            <person name="diCenzo G.C."/>
        </authorList>
    </citation>
    <scope>NUCLEOTIDE SEQUENCE</scope>
    <source>
        <strain evidence="2">QUZm001</strain>
    </source>
</reference>
<dbReference type="InterPro" id="IPR004119">
    <property type="entry name" value="EcKL"/>
</dbReference>
<dbReference type="PANTHER" id="PTHR11012">
    <property type="entry name" value="PROTEIN KINASE-LIKE DOMAIN-CONTAINING"/>
    <property type="match status" value="1"/>
</dbReference>
<dbReference type="SMART" id="SM00587">
    <property type="entry name" value="CHK"/>
    <property type="match status" value="1"/>
</dbReference>
<comment type="caution">
    <text evidence="2">The sequence shown here is derived from an EMBL/GenBank/DDBJ whole genome shotgun (WGS) entry which is preliminary data.</text>
</comment>